<dbReference type="InterPro" id="IPR012677">
    <property type="entry name" value="Nucleotide-bd_a/b_plait_sf"/>
</dbReference>
<comment type="similarity">
    <text evidence="3">Belongs to the CELF/BRUNOL family.</text>
</comment>
<proteinExistence type="evidence at transcript level"/>
<dbReference type="CDD" id="cd12632">
    <property type="entry name" value="RRM1_CELF3_4_5_6"/>
    <property type="match status" value="1"/>
</dbReference>
<keyword evidence="7 9" id="KW-0694">RNA-binding</keyword>
<dbReference type="SMART" id="SM00360">
    <property type="entry name" value="RRM"/>
    <property type="match status" value="3"/>
</dbReference>
<feature type="domain" description="RRM" evidence="10">
    <location>
        <begin position="103"/>
        <end position="184"/>
    </location>
</feature>
<dbReference type="Pfam" id="PF00076">
    <property type="entry name" value="RRM_1"/>
    <property type="match status" value="3"/>
</dbReference>
<dbReference type="GO" id="GO:1990904">
    <property type="term" value="C:ribonucleoprotein complex"/>
    <property type="evidence" value="ECO:0007669"/>
    <property type="project" value="InterPro"/>
</dbReference>
<dbReference type="EMBL" id="AB047035">
    <property type="protein sequence ID" value="BAB40781.1"/>
    <property type="molecule type" value="mRNA"/>
</dbReference>
<reference evidence="11" key="1">
    <citation type="journal article" date="2001" name="Dev. Genes Evol.">
        <title>Isolation of an early neural maker gene abundantly expressed in the nervous system of the ascidian, Halocynthia roretzi.</title>
        <authorList>
            <person name="Yagi K."/>
            <person name="Makabe K.W."/>
        </authorList>
    </citation>
    <scope>NUCLEOTIDE SEQUENCE</scope>
</reference>
<evidence type="ECO:0000313" key="11">
    <source>
        <dbReference type="EMBL" id="BAB40781.1"/>
    </source>
</evidence>
<accession>Q9BLH5</accession>
<keyword evidence="6" id="KW-0677">Repeat</keyword>
<evidence type="ECO:0000256" key="2">
    <source>
        <dbReference type="ARBA" id="ARBA00004496"/>
    </source>
</evidence>
<evidence type="ECO:0000256" key="5">
    <source>
        <dbReference type="ARBA" id="ARBA00022664"/>
    </source>
</evidence>
<keyword evidence="5" id="KW-0507">mRNA processing</keyword>
<dbReference type="Gene3D" id="3.30.70.330">
    <property type="match status" value="3"/>
</dbReference>
<dbReference type="InterPro" id="IPR000504">
    <property type="entry name" value="RRM_dom"/>
</dbReference>
<comment type="subcellular location">
    <subcellularLocation>
        <location evidence="2">Cytoplasm</location>
    </subcellularLocation>
    <subcellularLocation>
        <location evidence="1">Nucleus</location>
    </subcellularLocation>
</comment>
<dbReference type="GO" id="GO:0003723">
    <property type="term" value="F:RNA binding"/>
    <property type="evidence" value="ECO:0007669"/>
    <property type="project" value="UniProtKB-UniRule"/>
</dbReference>
<dbReference type="AlphaFoldDB" id="Q9BLH5"/>
<evidence type="ECO:0000259" key="10">
    <source>
        <dbReference type="PROSITE" id="PS50102"/>
    </source>
</evidence>
<dbReference type="CDD" id="cd12639">
    <property type="entry name" value="RRM3_CELF3_4_5_6"/>
    <property type="match status" value="1"/>
</dbReference>
<dbReference type="GO" id="GO:0005737">
    <property type="term" value="C:cytoplasm"/>
    <property type="evidence" value="ECO:0007669"/>
    <property type="project" value="UniProtKB-SubCell"/>
</dbReference>
<keyword evidence="4" id="KW-0963">Cytoplasm</keyword>
<dbReference type="InterPro" id="IPR002343">
    <property type="entry name" value="Hud_Sxl_RNA"/>
</dbReference>
<evidence type="ECO:0000256" key="8">
    <source>
        <dbReference type="ARBA" id="ARBA00023242"/>
    </source>
</evidence>
<dbReference type="InterPro" id="IPR035979">
    <property type="entry name" value="RBD_domain_sf"/>
</dbReference>
<evidence type="ECO:0000256" key="3">
    <source>
        <dbReference type="ARBA" id="ARBA00009621"/>
    </source>
</evidence>
<dbReference type="InterPro" id="IPR034648">
    <property type="entry name" value="CELF3/4/5/6_RRM1"/>
</dbReference>
<dbReference type="PRINTS" id="PR00961">
    <property type="entry name" value="HUDSXLRNA"/>
</dbReference>
<sequence length="594" mass="63686">MVMAMHGATQVLQHTLTSGGGIGGCGAPSTSLGFQVINGVVPMAANAHIPMDASLLPFGTGFVQPNPPTSTHYITTTQAQPQLCSTPSNVSMKEFQDKDDDAVKLFIGQVPKNWTEHELRPIFEPYGEIYELSVLHDKYTGMHKGCAFLTYCKKTPAINAQNFLHEQKTLPGMNHPMQVKPADTVNKGEDRKLFVGMLGKRQTEEDIRQLFEKFGHIEECTILRTPDGQSKGCSFVKLSTSTGARAAIDALHGSQTMPGASSSIVVKLADTDKERAIRKMQQMAQNYGLVSPVTLQLGPYGSPLPQMAQHPVMATTPGVMPAAAGWSPLATAFGTATQLGQMTNLGPASAIMQATNGHGAQIAGIPSTPQSPVASITTLNLVQPPMASQSGMTTPQEIYPLQAYPGTRLAAPVVTTTHSMTPSLAVHNGSSSDPSPMTLCASQTPPTMEMIQAPAYPQPYTVVYVPPGQYAPVPQQLTPTHLTPITTTQGAPALVNSPTAPQKEGPEGCNLFIYHLPQEFTDADLANVFQPFGNVISAKVFIDRATNQSKCFGFVSYDNPVSAQTAIQTMNGFQIGMKRLKVQLKRPKEQSRPY</sequence>
<evidence type="ECO:0000256" key="7">
    <source>
        <dbReference type="ARBA" id="ARBA00022884"/>
    </source>
</evidence>
<organism evidence="11">
    <name type="scientific">Halocynthia roretzi</name>
    <name type="common">Sea squirt</name>
    <name type="synonym">Cynthia roretzi</name>
    <dbReference type="NCBI Taxonomy" id="7729"/>
    <lineage>
        <taxon>Eukaryota</taxon>
        <taxon>Metazoa</taxon>
        <taxon>Chordata</taxon>
        <taxon>Tunicata</taxon>
        <taxon>Ascidiacea</taxon>
        <taxon>Stolidobranchia</taxon>
        <taxon>Pyuridae</taxon>
        <taxon>Halocynthia</taxon>
    </lineage>
</organism>
<dbReference type="FunFam" id="3.30.70.330:FF:000010">
    <property type="entry name" value="CUGBP Elav-like family member 4 isoform 3"/>
    <property type="match status" value="1"/>
</dbReference>
<evidence type="ECO:0000256" key="6">
    <source>
        <dbReference type="ARBA" id="ARBA00022737"/>
    </source>
</evidence>
<name>Q9BLH5_HALRO</name>
<dbReference type="GO" id="GO:0005634">
    <property type="term" value="C:nucleus"/>
    <property type="evidence" value="ECO:0007669"/>
    <property type="project" value="UniProtKB-SubCell"/>
</dbReference>
<feature type="domain" description="RRM" evidence="10">
    <location>
        <begin position="509"/>
        <end position="587"/>
    </location>
</feature>
<dbReference type="SUPFAM" id="SSF54928">
    <property type="entry name" value="RNA-binding domain, RBD"/>
    <property type="match status" value="2"/>
</dbReference>
<dbReference type="PANTHER" id="PTHR24012">
    <property type="entry name" value="RNA BINDING PROTEIN"/>
    <property type="match status" value="1"/>
</dbReference>
<reference evidence="11" key="2">
    <citation type="journal article" date="2001" name="Development">
        <title>Binary specification of nerve cord and notochord cell fates in ascidian embryos.</title>
        <authorList>
            <person name="Minokawa T."/>
            <person name="Yagi K."/>
            <person name="Makabe K.W."/>
            <person name="Nishida H."/>
        </authorList>
    </citation>
    <scope>NUCLEOTIDE SEQUENCE</scope>
</reference>
<feature type="domain" description="RRM" evidence="10">
    <location>
        <begin position="191"/>
        <end position="271"/>
    </location>
</feature>
<dbReference type="GO" id="GO:0006397">
    <property type="term" value="P:mRNA processing"/>
    <property type="evidence" value="ECO:0007669"/>
    <property type="project" value="UniProtKB-KW"/>
</dbReference>
<protein>
    <submittedName>
        <fullName evidence="11">HrETR-1 protein</fullName>
    </submittedName>
</protein>
<evidence type="ECO:0000256" key="4">
    <source>
        <dbReference type="ARBA" id="ARBA00022490"/>
    </source>
</evidence>
<gene>
    <name evidence="11" type="primary">HrETR-1</name>
</gene>
<evidence type="ECO:0000256" key="9">
    <source>
        <dbReference type="PROSITE-ProRule" id="PRU00176"/>
    </source>
</evidence>
<dbReference type="PROSITE" id="PS50102">
    <property type="entry name" value="RRM"/>
    <property type="match status" value="3"/>
</dbReference>
<evidence type="ECO:0000256" key="1">
    <source>
        <dbReference type="ARBA" id="ARBA00004123"/>
    </source>
</evidence>
<dbReference type="FunFam" id="3.30.70.330:FF:000007">
    <property type="entry name" value="CUGBP Elav-like family member 4 isoform 3"/>
    <property type="match status" value="1"/>
</dbReference>
<dbReference type="FunFam" id="3.30.70.330:FF:000421">
    <property type="entry name" value="CUGBP Elav-like family member 4"/>
    <property type="match status" value="1"/>
</dbReference>
<dbReference type="CDD" id="cd12635">
    <property type="entry name" value="RRM2_CELF3_4_5_6"/>
    <property type="match status" value="1"/>
</dbReference>
<keyword evidence="8" id="KW-0539">Nucleus</keyword>